<evidence type="ECO:0000313" key="2">
    <source>
        <dbReference type="Proteomes" id="UP000019375"/>
    </source>
</evidence>
<keyword evidence="2" id="KW-1185">Reference proteome</keyword>
<dbReference type="GO" id="GO:0043495">
    <property type="term" value="F:protein-membrane adaptor activity"/>
    <property type="evidence" value="ECO:0007669"/>
    <property type="project" value="InterPro"/>
</dbReference>
<organism evidence="1 2">
    <name type="scientific">Zygosaccharomyces bailii (strain CLIB 213 / ATCC 58445 / CBS 680 / BCRC 21525 / NBRC 1098 / NCYC 1416 / NRRL Y-2227)</name>
    <dbReference type="NCBI Taxonomy" id="1333698"/>
    <lineage>
        <taxon>Eukaryota</taxon>
        <taxon>Fungi</taxon>
        <taxon>Dikarya</taxon>
        <taxon>Ascomycota</taxon>
        <taxon>Saccharomycotina</taxon>
        <taxon>Saccharomycetes</taxon>
        <taxon>Saccharomycetales</taxon>
        <taxon>Saccharomycetaceae</taxon>
        <taxon>Zygosaccharomyces</taxon>
    </lineage>
</organism>
<dbReference type="EMBL" id="HG316467">
    <property type="protein sequence ID" value="CDF91855.1"/>
    <property type="molecule type" value="Genomic_DNA"/>
</dbReference>
<dbReference type="InterPro" id="IPR035293">
    <property type="entry name" value="Vac17"/>
</dbReference>
<reference evidence="2" key="1">
    <citation type="journal article" date="2013" name="Genome Announc.">
        <title>Genome sequence of the food spoilage yeast Zygosaccharomyces bailii CLIB 213(T).</title>
        <authorList>
            <person name="Galeote V."/>
            <person name="Bigey F."/>
            <person name="Devillers H."/>
            <person name="Neuveglise C."/>
            <person name="Dequin S."/>
        </authorList>
    </citation>
    <scope>NUCLEOTIDE SEQUENCE [LARGE SCALE GENOMIC DNA]</scope>
    <source>
        <strain evidence="2">CLIB 213 / ATCC 58445 / CBS 680 / CCRC 21525 / NBRC 1098 / NCYC 1416 / NRRL Y-2227</strain>
    </source>
</reference>
<name>A0A8J2X5D8_ZYGB2</name>
<accession>A0A8J2X5D8</accession>
<evidence type="ECO:0000313" key="1">
    <source>
        <dbReference type="EMBL" id="CDF91855.1"/>
    </source>
</evidence>
<dbReference type="Pfam" id="PF17321">
    <property type="entry name" value="Vac17"/>
    <property type="match status" value="1"/>
</dbReference>
<dbReference type="Proteomes" id="UP000019375">
    <property type="component" value="Unassembled WGS sequence"/>
</dbReference>
<dbReference type="OrthoDB" id="4070503at2759"/>
<gene>
    <name evidence="1" type="ORF">BN860_02740g</name>
</gene>
<sequence length="425" mass="48573">MPNLDEISERLFIRSQEAVLQLELWIRRQQRLGEIEHENYGDKLADQYNLYMAQLNSLCVRSEYVRDKMNKGYYRGSSVVNEQTYIEDLVYEFQDLTMKLNELAQKQREHCTPSSKCSSNSDDSFRPRPLKIIERHRADVNATRQSPIKDKKRKNVNFSQMVHEDNSCPSRCTSLPGSPVRLISPTKPLRVAKSYDTGLNPRAKLKKQREDELLSFFKDNQRLSITFCDDIDEDSDSASDQNTVISSSPPCENGFKPLRRYNSYDSILSNKVQPISSAKCPTFLSMPTANRPSMKSVTVSSAPVISKAKNRASSKELLSLFISDTQKQETKAKANTRSATNSFWSLFKMPDQKSKAKNTLREPHRNLLPESNKERTYSRGVYSSCSRLVVGSHQSTILPAVSQCMVDESMMYEELQEALNTELIL</sequence>
<dbReference type="AlphaFoldDB" id="A0A8J2X5D8"/>
<protein>
    <submittedName>
        <fullName evidence="1">ZYBA0S14-02740g1_1</fullName>
    </submittedName>
</protein>
<proteinExistence type="predicted"/>
<dbReference type="GO" id="GO:0000011">
    <property type="term" value="P:vacuole inheritance"/>
    <property type="evidence" value="ECO:0007669"/>
    <property type="project" value="InterPro"/>
</dbReference>